<sequence>MTLTGEESAVGADPLEPPLSAPLRRDLGWAQVQRMSQSAAYRDDGLLRRIRATAAIRRGTRMTKVLSPAQVAGHLGGWLPYGFCYRSCDIAHLHDPRDLSLLRTDGTGEPAEVAYALRWRAVDPIDYEVPAGPAQPGLALLPAHSRVGAMVLGTGFSPSTDELVPEYVTAGFADLPMPANAQLIAYAPGGEEIVLYTYQPEQHGWLRLAGPRWRPLLDSLPGVSPDREYVPCTTPGSAKLVGRINDKEYEAVADPPDEFRVRALTRAARYPVGTLSRRAEQARWRNTPCWVLQRDDSWARLRLVRPDGDTLAATGARCYERGVYEAWAPVGELADHHIADLPYAL</sequence>
<evidence type="ECO:0000313" key="1">
    <source>
        <dbReference type="EMBL" id="GIE08546.1"/>
    </source>
</evidence>
<evidence type="ECO:0008006" key="3">
    <source>
        <dbReference type="Google" id="ProtNLM"/>
    </source>
</evidence>
<dbReference type="AlphaFoldDB" id="A0A919IT40"/>
<dbReference type="EMBL" id="BOMM01000001">
    <property type="protein sequence ID" value="GIE08546.1"/>
    <property type="molecule type" value="Genomic_DNA"/>
</dbReference>
<accession>A0A919IT40</accession>
<dbReference type="RefSeq" id="WP_203815142.1">
    <property type="nucleotide sequence ID" value="NZ_BAAABP010000014.1"/>
</dbReference>
<dbReference type="Proteomes" id="UP000598174">
    <property type="component" value="Unassembled WGS sequence"/>
</dbReference>
<name>A0A919IT40_9ACTN</name>
<reference evidence="1" key="1">
    <citation type="submission" date="2021-01" db="EMBL/GenBank/DDBJ databases">
        <title>Whole genome shotgun sequence of Actinoplanes ferrugineus NBRC 15555.</title>
        <authorList>
            <person name="Komaki H."/>
            <person name="Tamura T."/>
        </authorList>
    </citation>
    <scope>NUCLEOTIDE SEQUENCE</scope>
    <source>
        <strain evidence="1">NBRC 15555</strain>
    </source>
</reference>
<comment type="caution">
    <text evidence="1">The sequence shown here is derived from an EMBL/GenBank/DDBJ whole genome shotgun (WGS) entry which is preliminary data.</text>
</comment>
<evidence type="ECO:0000313" key="2">
    <source>
        <dbReference type="Proteomes" id="UP000598174"/>
    </source>
</evidence>
<gene>
    <name evidence="1" type="ORF">Afe05nite_03860</name>
</gene>
<organism evidence="1 2">
    <name type="scientific">Paractinoplanes ferrugineus</name>
    <dbReference type="NCBI Taxonomy" id="113564"/>
    <lineage>
        <taxon>Bacteria</taxon>
        <taxon>Bacillati</taxon>
        <taxon>Actinomycetota</taxon>
        <taxon>Actinomycetes</taxon>
        <taxon>Micromonosporales</taxon>
        <taxon>Micromonosporaceae</taxon>
        <taxon>Paractinoplanes</taxon>
    </lineage>
</organism>
<proteinExistence type="predicted"/>
<keyword evidence="2" id="KW-1185">Reference proteome</keyword>
<protein>
    <recommendedName>
        <fullName evidence="3">LigA protein</fullName>
    </recommendedName>
</protein>